<dbReference type="EMBL" id="KQ965767">
    <property type="protein sequence ID" value="KXS14693.1"/>
    <property type="molecule type" value="Genomic_DNA"/>
</dbReference>
<dbReference type="InterPro" id="IPR036249">
    <property type="entry name" value="Thioredoxin-like_sf"/>
</dbReference>
<organism evidence="2 3">
    <name type="scientific">Gonapodya prolifera (strain JEL478)</name>
    <name type="common">Monoblepharis prolifera</name>
    <dbReference type="NCBI Taxonomy" id="1344416"/>
    <lineage>
        <taxon>Eukaryota</taxon>
        <taxon>Fungi</taxon>
        <taxon>Fungi incertae sedis</taxon>
        <taxon>Chytridiomycota</taxon>
        <taxon>Chytridiomycota incertae sedis</taxon>
        <taxon>Monoblepharidomycetes</taxon>
        <taxon>Monoblepharidales</taxon>
        <taxon>Gonapodyaceae</taxon>
        <taxon>Gonapodya</taxon>
    </lineage>
</organism>
<dbReference type="SUPFAM" id="SSF52833">
    <property type="entry name" value="Thioredoxin-like"/>
    <property type="match status" value="1"/>
</dbReference>
<accession>A0A139AE48</accession>
<dbReference type="Pfam" id="PF04908">
    <property type="entry name" value="SH3BGR"/>
    <property type="match status" value="1"/>
</dbReference>
<dbReference type="OrthoDB" id="9932926at2759"/>
<name>A0A139AE48_GONPJ</name>
<dbReference type="InterPro" id="IPR051033">
    <property type="entry name" value="SH3BGR"/>
</dbReference>
<dbReference type="PANTHER" id="PTHR12232">
    <property type="entry name" value="SH3 DOMAIN-BINDING GLUTAMIC ACID-RICH-LIKE PROTEIN"/>
    <property type="match status" value="1"/>
</dbReference>
<dbReference type="GO" id="GO:0005737">
    <property type="term" value="C:cytoplasm"/>
    <property type="evidence" value="ECO:0007669"/>
    <property type="project" value="TreeGrafter"/>
</dbReference>
<dbReference type="PROSITE" id="PS51354">
    <property type="entry name" value="GLUTAREDOXIN_2"/>
    <property type="match status" value="1"/>
</dbReference>
<dbReference type="OMA" id="SHDIEYT"/>
<dbReference type="Proteomes" id="UP000070544">
    <property type="component" value="Unassembled WGS sequence"/>
</dbReference>
<sequence length="111" mass="12207">MADPSSLPKIVIYSSQVSGSRIVQTQQRTIEQWLNARKVPFEIVDVSVDQEKKVYMQSKSAKTTLPQVFANGEYAGSFDELEGANEDGNLLDFLKSKAGPSGILNSLQRKG</sequence>
<comment type="similarity">
    <text evidence="1">Belongs to the SH3BGR family.</text>
</comment>
<reference evidence="2 3" key="1">
    <citation type="journal article" date="2015" name="Genome Biol. Evol.">
        <title>Phylogenomic analyses indicate that early fungi evolved digesting cell walls of algal ancestors of land plants.</title>
        <authorList>
            <person name="Chang Y."/>
            <person name="Wang S."/>
            <person name="Sekimoto S."/>
            <person name="Aerts A.L."/>
            <person name="Choi C."/>
            <person name="Clum A."/>
            <person name="LaButti K.M."/>
            <person name="Lindquist E.A."/>
            <person name="Yee Ngan C."/>
            <person name="Ohm R.A."/>
            <person name="Salamov A.A."/>
            <person name="Grigoriev I.V."/>
            <person name="Spatafora J.W."/>
            <person name="Berbee M.L."/>
        </authorList>
    </citation>
    <scope>NUCLEOTIDE SEQUENCE [LARGE SCALE GENOMIC DNA]</scope>
    <source>
        <strain evidence="2 3">JEL478</strain>
    </source>
</reference>
<dbReference type="PANTHER" id="PTHR12232:SF0">
    <property type="entry name" value="THIOREDOXIN DOMAIN-CONTAINING PROTEIN"/>
    <property type="match status" value="1"/>
</dbReference>
<keyword evidence="3" id="KW-1185">Reference proteome</keyword>
<evidence type="ECO:0000313" key="3">
    <source>
        <dbReference type="Proteomes" id="UP000070544"/>
    </source>
</evidence>
<dbReference type="STRING" id="1344416.A0A139AE48"/>
<dbReference type="AlphaFoldDB" id="A0A139AE48"/>
<proteinExistence type="inferred from homology"/>
<gene>
    <name evidence="2" type="ORF">M427DRAFT_44883</name>
</gene>
<dbReference type="Gene3D" id="3.40.30.10">
    <property type="entry name" value="Glutaredoxin"/>
    <property type="match status" value="1"/>
</dbReference>
<dbReference type="InterPro" id="IPR006993">
    <property type="entry name" value="Glut_rich_SH3-bd"/>
</dbReference>
<evidence type="ECO:0000256" key="1">
    <source>
        <dbReference type="ARBA" id="ARBA00007764"/>
    </source>
</evidence>
<evidence type="ECO:0000313" key="2">
    <source>
        <dbReference type="EMBL" id="KXS14693.1"/>
    </source>
</evidence>
<protein>
    <submittedName>
        <fullName evidence="2">Thioredoxin-like protein</fullName>
    </submittedName>
</protein>